<dbReference type="AlphaFoldDB" id="A0A813DQG0"/>
<dbReference type="OrthoDB" id="421226at2759"/>
<accession>A0A813DQG0</accession>
<dbReference type="Gene3D" id="2.60.120.10">
    <property type="entry name" value="Jelly Rolls"/>
    <property type="match status" value="1"/>
</dbReference>
<comment type="caution">
    <text evidence="3">The sequence shown here is derived from an EMBL/GenBank/DDBJ whole genome shotgun (WGS) entry which is preliminary data.</text>
</comment>
<feature type="coiled-coil region" evidence="1">
    <location>
        <begin position="327"/>
        <end position="358"/>
    </location>
</feature>
<reference evidence="3" key="1">
    <citation type="submission" date="2021-02" db="EMBL/GenBank/DDBJ databases">
        <authorList>
            <person name="Dougan E. K."/>
            <person name="Rhodes N."/>
            <person name="Thang M."/>
            <person name="Chan C."/>
        </authorList>
    </citation>
    <scope>NUCLEOTIDE SEQUENCE</scope>
</reference>
<sequence>VRLRRYVHESMPAQRQTCQEDLLRDTISEGLQREVALHSANTNLLQGLYWADNFEPEARMEMVKAFRPKFFGPNEVLMLRHCVLVIQKGILAVRGRILRRGDAWGIECILFESDYLIESAQPRSLSYASVMCLFRDDLLAIARAFPSVDGILRRAQVRAAVRRALFLHATISEQNQTSAAKLEPATKPDSARNAPVLQHVQTRSSFSGHLSQADATTSWQLGQPIPANVSNTSIRTAEMAPTSCDVDPTEEVSFDSKVTLRQFEPESPEKASPEKARPTAETARPLGDEAPEDFTDVFAECIALRDYKAALDVCRSQLQKRPDDRYVLEMRRSVEQFLDAAEQIEAEAEEDADAEEDEAVPPELEEIQDQAFESCGRAYEAMFAYLKDEERLWALGEQAVGIFWDPGQLAAPGPRRDRLQEMSLELTRTLGRKLRSTKRAGKSPSKSAAAEPSLPGSEWLFEGLGQLWFQWELGVERDPWLVEGCLSEWNNLGGRMEELVGCSAGGLPSVPRSEMCDILMQVWTLERSLVCNLFEGQTPAPLEFGIREVLAEIRRRPLTEPPLPGFYDDFYLMTHVVYALNCFNGHLPNRRVDCPWLYSYLERCLGFWLREAKREERGNRVPDIVTSRSYQAETVDAVAEAVDCLRGLSLGVASEGGSAASESVREGCAWLLGRQEVDGFFYSPGVKRPAASEYDTLHPSWTAVASLQFGRQAPGPSPRCALWAVHVRAAALEAGRRFQTNNKQTTSKQQTNINQNNNSSHSEETCCAGYRMMCAFEICTLRSCAHL</sequence>
<name>A0A813DQG0_POLGL</name>
<feature type="non-terminal residue" evidence="3">
    <location>
        <position position="1"/>
    </location>
</feature>
<evidence type="ECO:0000256" key="1">
    <source>
        <dbReference type="SAM" id="Coils"/>
    </source>
</evidence>
<protein>
    <submittedName>
        <fullName evidence="3">Uncharacterized protein</fullName>
    </submittedName>
</protein>
<gene>
    <name evidence="3" type="ORF">PGLA1383_LOCUS7357</name>
</gene>
<evidence type="ECO:0000313" key="4">
    <source>
        <dbReference type="Proteomes" id="UP000654075"/>
    </source>
</evidence>
<feature type="region of interest" description="Disordered" evidence="2">
    <location>
        <begin position="261"/>
        <end position="291"/>
    </location>
</feature>
<dbReference type="SUPFAM" id="SSF51206">
    <property type="entry name" value="cAMP-binding domain-like"/>
    <property type="match status" value="1"/>
</dbReference>
<feature type="region of interest" description="Disordered" evidence="2">
    <location>
        <begin position="737"/>
        <end position="760"/>
    </location>
</feature>
<dbReference type="Proteomes" id="UP000654075">
    <property type="component" value="Unassembled WGS sequence"/>
</dbReference>
<evidence type="ECO:0000256" key="2">
    <source>
        <dbReference type="SAM" id="MobiDB-lite"/>
    </source>
</evidence>
<dbReference type="InterPro" id="IPR018490">
    <property type="entry name" value="cNMP-bd_dom_sf"/>
</dbReference>
<dbReference type="InterPro" id="IPR014710">
    <property type="entry name" value="RmlC-like_jellyroll"/>
</dbReference>
<feature type="compositionally biased region" description="Low complexity" evidence="2">
    <location>
        <begin position="739"/>
        <end position="760"/>
    </location>
</feature>
<organism evidence="3 4">
    <name type="scientific">Polarella glacialis</name>
    <name type="common">Dinoflagellate</name>
    <dbReference type="NCBI Taxonomy" id="89957"/>
    <lineage>
        <taxon>Eukaryota</taxon>
        <taxon>Sar</taxon>
        <taxon>Alveolata</taxon>
        <taxon>Dinophyceae</taxon>
        <taxon>Suessiales</taxon>
        <taxon>Suessiaceae</taxon>
        <taxon>Polarella</taxon>
    </lineage>
</organism>
<dbReference type="EMBL" id="CAJNNV010003209">
    <property type="protein sequence ID" value="CAE8588561.1"/>
    <property type="molecule type" value="Genomic_DNA"/>
</dbReference>
<feature type="compositionally biased region" description="Basic and acidic residues" evidence="2">
    <location>
        <begin position="263"/>
        <end position="278"/>
    </location>
</feature>
<keyword evidence="4" id="KW-1185">Reference proteome</keyword>
<proteinExistence type="predicted"/>
<keyword evidence="1" id="KW-0175">Coiled coil</keyword>
<evidence type="ECO:0000313" key="3">
    <source>
        <dbReference type="EMBL" id="CAE8588561.1"/>
    </source>
</evidence>